<feature type="region of interest" description="Disordered" evidence="1">
    <location>
        <begin position="113"/>
        <end position="142"/>
    </location>
</feature>
<reference evidence="2" key="1">
    <citation type="submission" date="2021-02" db="EMBL/GenBank/DDBJ databases">
        <authorList>
            <person name="Nowell W R."/>
        </authorList>
    </citation>
    <scope>NUCLEOTIDE SEQUENCE</scope>
</reference>
<feature type="non-terminal residue" evidence="2">
    <location>
        <position position="1"/>
    </location>
</feature>
<sequence>SSSKDQLDGSTIDAIIMKILQHKKQTITSTRLAQILRIPGVNVENIKKVFIFLGGCQIGTHLLQKQKKHGKPRLSFTKDPIPNDKESEKYKMMANFLKEFNIALEDYHNCLESESETSITTTNDSYSTNRDMTSSSDDRGSS</sequence>
<evidence type="ECO:0000313" key="2">
    <source>
        <dbReference type="EMBL" id="CAF1691094.1"/>
    </source>
</evidence>
<gene>
    <name evidence="2" type="ORF">XAT740_LOCUS64037</name>
</gene>
<organism evidence="2 3">
    <name type="scientific">Adineta ricciae</name>
    <name type="common">Rotifer</name>
    <dbReference type="NCBI Taxonomy" id="249248"/>
    <lineage>
        <taxon>Eukaryota</taxon>
        <taxon>Metazoa</taxon>
        <taxon>Spiralia</taxon>
        <taxon>Gnathifera</taxon>
        <taxon>Rotifera</taxon>
        <taxon>Eurotatoria</taxon>
        <taxon>Bdelloidea</taxon>
        <taxon>Adinetida</taxon>
        <taxon>Adinetidae</taxon>
        <taxon>Adineta</taxon>
    </lineage>
</organism>
<dbReference type="Proteomes" id="UP000663828">
    <property type="component" value="Unassembled WGS sequence"/>
</dbReference>
<proteinExistence type="predicted"/>
<accession>A0A816HU01</accession>
<keyword evidence="3" id="KW-1185">Reference proteome</keyword>
<dbReference type="EMBL" id="CAJNOR010021146">
    <property type="protein sequence ID" value="CAF1691094.1"/>
    <property type="molecule type" value="Genomic_DNA"/>
</dbReference>
<comment type="caution">
    <text evidence="2">The sequence shown here is derived from an EMBL/GenBank/DDBJ whole genome shotgun (WGS) entry which is preliminary data.</text>
</comment>
<dbReference type="AlphaFoldDB" id="A0A816HU01"/>
<protein>
    <submittedName>
        <fullName evidence="2">Uncharacterized protein</fullName>
    </submittedName>
</protein>
<evidence type="ECO:0000313" key="3">
    <source>
        <dbReference type="Proteomes" id="UP000663828"/>
    </source>
</evidence>
<feature type="compositionally biased region" description="Polar residues" evidence="1">
    <location>
        <begin position="123"/>
        <end position="135"/>
    </location>
</feature>
<feature type="non-terminal residue" evidence="2">
    <location>
        <position position="142"/>
    </location>
</feature>
<evidence type="ECO:0000256" key="1">
    <source>
        <dbReference type="SAM" id="MobiDB-lite"/>
    </source>
</evidence>
<name>A0A816HU01_ADIRI</name>